<reference evidence="2 3" key="1">
    <citation type="submission" date="2023-12" db="EMBL/GenBank/DDBJ databases">
        <title>Description of new species of Mycobacterium terrae complex isolated from sewage at the Sao Paulo Zoological Park Foundation in Brazil.</title>
        <authorList>
            <person name="Romagnoli C.L."/>
            <person name="Conceicao E.C."/>
            <person name="Machado E."/>
            <person name="Barreto L.B.P.F."/>
            <person name="Sharma A."/>
            <person name="Silva N.M."/>
            <person name="Marques L.E."/>
            <person name="Juliana M.A."/>
            <person name="Lourenco M.C.S."/>
            <person name="Digiampietri L.A."/>
            <person name="Suffys P.N."/>
            <person name="Viana-Niero C."/>
        </authorList>
    </citation>
    <scope>NUCLEOTIDE SEQUENCE [LARGE SCALE GENOMIC DNA]</scope>
    <source>
        <strain evidence="2 3">MYC098</strain>
    </source>
</reference>
<feature type="region of interest" description="Disordered" evidence="1">
    <location>
        <begin position="1"/>
        <end position="68"/>
    </location>
</feature>
<feature type="compositionally biased region" description="Basic and acidic residues" evidence="1">
    <location>
        <begin position="59"/>
        <end position="68"/>
    </location>
</feature>
<evidence type="ECO:0000256" key="1">
    <source>
        <dbReference type="SAM" id="MobiDB-lite"/>
    </source>
</evidence>
<dbReference type="RefSeq" id="WP_329780444.1">
    <property type="nucleotide sequence ID" value="NZ_JAYJJR010000016.1"/>
</dbReference>
<evidence type="ECO:0000313" key="3">
    <source>
        <dbReference type="Proteomes" id="UP001299596"/>
    </source>
</evidence>
<comment type="caution">
    <text evidence="2">The sequence shown here is derived from an EMBL/GenBank/DDBJ whole genome shotgun (WGS) entry which is preliminary data.</text>
</comment>
<proteinExistence type="predicted"/>
<dbReference type="EMBL" id="JAYJJR010000016">
    <property type="protein sequence ID" value="MEB3023445.1"/>
    <property type="molecule type" value="Genomic_DNA"/>
</dbReference>
<protein>
    <submittedName>
        <fullName evidence="2">Uncharacterized protein</fullName>
    </submittedName>
</protein>
<evidence type="ECO:0000313" key="2">
    <source>
        <dbReference type="EMBL" id="MEB3023445.1"/>
    </source>
</evidence>
<sequence>MGKEAGGGMLVTHPERHDRGIVVGSAGPSWTPDELTTAPPADGMVKARWPDSADPTEVSEYRSSEEIS</sequence>
<dbReference type="Proteomes" id="UP001299596">
    <property type="component" value="Unassembled WGS sequence"/>
</dbReference>
<keyword evidence="3" id="KW-1185">Reference proteome</keyword>
<name>A0ABU5XME5_9MYCO</name>
<organism evidence="2 3">
    <name type="scientific">[Mycobacterium] crassicus</name>
    <dbReference type="NCBI Taxonomy" id="2872309"/>
    <lineage>
        <taxon>Bacteria</taxon>
        <taxon>Bacillati</taxon>
        <taxon>Actinomycetota</taxon>
        <taxon>Actinomycetes</taxon>
        <taxon>Mycobacteriales</taxon>
        <taxon>Mycobacteriaceae</taxon>
        <taxon>Mycolicibacter</taxon>
    </lineage>
</organism>
<gene>
    <name evidence="2" type="ORF">K6T79_20690</name>
</gene>
<accession>A0ABU5XME5</accession>